<dbReference type="AlphaFoldDB" id="A0A2M9D3L0"/>
<name>A0A2M9D3L0_9MICO</name>
<dbReference type="InterPro" id="IPR017926">
    <property type="entry name" value="GATASE"/>
</dbReference>
<keyword evidence="2" id="KW-0315">Glutamine amidotransferase</keyword>
<feature type="domain" description="Glutamine amidotransferase" evidence="1">
    <location>
        <begin position="78"/>
        <end position="178"/>
    </location>
</feature>
<evidence type="ECO:0000313" key="2">
    <source>
        <dbReference type="EMBL" id="PJJ78779.1"/>
    </source>
</evidence>
<sequence length="235" mass="25705">MRALLVQHDHVTASGPVGDRLRERGFEIDEIMVVTEENFENPNVDFEFPDVTGYDLVVPMGAPWGAWDDGCIGNWLTPELEWVRSTIEADIPVLGICFGGQLIARALGGTVARGAKSEIGWTAIHSDDTSLVSNGPWFQFHYDQWTMPEGAVEIARNPVAPQAFTYGRSLAVQFHPELNTAILEGWLDQGGINEVIESGQDPEIMLAQTRAEEGVAGERTAALVDAFLDRVAKLG</sequence>
<dbReference type="PROSITE" id="PS51273">
    <property type="entry name" value="GATASE_TYPE_1"/>
    <property type="match status" value="1"/>
</dbReference>
<keyword evidence="2" id="KW-0808">Transferase</keyword>
<dbReference type="OrthoDB" id="5196541at2"/>
<dbReference type="PANTHER" id="PTHR42695:SF5">
    <property type="entry name" value="GLUTAMINE AMIDOTRANSFERASE YLR126C-RELATED"/>
    <property type="match status" value="1"/>
</dbReference>
<dbReference type="Pfam" id="PF00117">
    <property type="entry name" value="GATase"/>
    <property type="match status" value="1"/>
</dbReference>
<dbReference type="Gene3D" id="3.40.50.880">
    <property type="match status" value="1"/>
</dbReference>
<dbReference type="GO" id="GO:0016740">
    <property type="term" value="F:transferase activity"/>
    <property type="evidence" value="ECO:0007669"/>
    <property type="project" value="UniProtKB-KW"/>
</dbReference>
<organism evidence="2 3">
    <name type="scientific">Salinibacterium amurskyense</name>
    <dbReference type="NCBI Taxonomy" id="205941"/>
    <lineage>
        <taxon>Bacteria</taxon>
        <taxon>Bacillati</taxon>
        <taxon>Actinomycetota</taxon>
        <taxon>Actinomycetes</taxon>
        <taxon>Micrococcales</taxon>
        <taxon>Microbacteriaceae</taxon>
        <taxon>Salinibacterium</taxon>
    </lineage>
</organism>
<gene>
    <name evidence="2" type="ORF">CLV85_2358</name>
</gene>
<proteinExistence type="predicted"/>
<reference evidence="2 3" key="1">
    <citation type="submission" date="2017-11" db="EMBL/GenBank/DDBJ databases">
        <title>Genomic Encyclopedia of Archaeal and Bacterial Type Strains, Phase II (KMG-II): From Individual Species to Whole Genera.</title>
        <authorList>
            <person name="Goeker M."/>
        </authorList>
    </citation>
    <scope>NUCLEOTIDE SEQUENCE [LARGE SCALE GENOMIC DNA]</scope>
    <source>
        <strain evidence="2 3">DSM 16400</strain>
    </source>
</reference>
<dbReference type="RefSeq" id="WP_100389793.1">
    <property type="nucleotide sequence ID" value="NZ_BMZU01000003.1"/>
</dbReference>
<dbReference type="InterPro" id="IPR044992">
    <property type="entry name" value="ChyE-like"/>
</dbReference>
<dbReference type="PANTHER" id="PTHR42695">
    <property type="entry name" value="GLUTAMINE AMIDOTRANSFERASE YLR126C-RELATED"/>
    <property type="match status" value="1"/>
</dbReference>
<protein>
    <submittedName>
        <fullName evidence="2">GMP synthase-like glutamine amidotransferase</fullName>
    </submittedName>
</protein>
<dbReference type="SUPFAM" id="SSF52317">
    <property type="entry name" value="Class I glutamine amidotransferase-like"/>
    <property type="match status" value="1"/>
</dbReference>
<keyword evidence="3" id="KW-1185">Reference proteome</keyword>
<evidence type="ECO:0000259" key="1">
    <source>
        <dbReference type="Pfam" id="PF00117"/>
    </source>
</evidence>
<evidence type="ECO:0000313" key="3">
    <source>
        <dbReference type="Proteomes" id="UP000231742"/>
    </source>
</evidence>
<dbReference type="InterPro" id="IPR029062">
    <property type="entry name" value="Class_I_gatase-like"/>
</dbReference>
<comment type="caution">
    <text evidence="2">The sequence shown here is derived from an EMBL/GenBank/DDBJ whole genome shotgun (WGS) entry which is preliminary data.</text>
</comment>
<dbReference type="EMBL" id="PGFH01000002">
    <property type="protein sequence ID" value="PJJ78779.1"/>
    <property type="molecule type" value="Genomic_DNA"/>
</dbReference>
<dbReference type="Proteomes" id="UP000231742">
    <property type="component" value="Unassembled WGS sequence"/>
</dbReference>
<dbReference type="GO" id="GO:0005829">
    <property type="term" value="C:cytosol"/>
    <property type="evidence" value="ECO:0007669"/>
    <property type="project" value="TreeGrafter"/>
</dbReference>
<accession>A0A2M9D3L0</accession>
<dbReference type="CDD" id="cd01741">
    <property type="entry name" value="GATase1_1"/>
    <property type="match status" value="1"/>
</dbReference>